<dbReference type="Proteomes" id="UP000063308">
    <property type="component" value="Chromosome"/>
</dbReference>
<accession>A0A0E4BNK1</accession>
<proteinExistence type="predicted"/>
<evidence type="ECO:0000313" key="2">
    <source>
        <dbReference type="Proteomes" id="UP000063308"/>
    </source>
</evidence>
<sequence length="33" mass="3754">MELGRWIKAAILIREQNHVQSPPIKAAISVDLR</sequence>
<protein>
    <submittedName>
        <fullName evidence="1">Uncharacterized protein</fullName>
    </submittedName>
</protein>
<gene>
    <name evidence="1" type="ORF">NK6_3563</name>
</gene>
<evidence type="ECO:0000313" key="1">
    <source>
        <dbReference type="EMBL" id="BAR56739.1"/>
    </source>
</evidence>
<name>A0A0E4BNK1_9BRAD</name>
<reference evidence="1 2" key="1">
    <citation type="submission" date="2014-11" db="EMBL/GenBank/DDBJ databases">
        <title>Symbiosis island explosion on the genome of extra-slow-growing strains of soybean bradyrhizobia with massive insertion sequences.</title>
        <authorList>
            <person name="Iida T."/>
            <person name="Minamisawa K."/>
        </authorList>
    </citation>
    <scope>NUCLEOTIDE SEQUENCE [LARGE SCALE GENOMIC DNA]</scope>
    <source>
        <strain evidence="1 2">NK6</strain>
    </source>
</reference>
<organism evidence="1 2">
    <name type="scientific">Bradyrhizobium diazoefficiens</name>
    <dbReference type="NCBI Taxonomy" id="1355477"/>
    <lineage>
        <taxon>Bacteria</taxon>
        <taxon>Pseudomonadati</taxon>
        <taxon>Pseudomonadota</taxon>
        <taxon>Alphaproteobacteria</taxon>
        <taxon>Hyphomicrobiales</taxon>
        <taxon>Nitrobacteraceae</taxon>
        <taxon>Bradyrhizobium</taxon>
    </lineage>
</organism>
<dbReference type="EMBL" id="AP014685">
    <property type="protein sequence ID" value="BAR56739.1"/>
    <property type="molecule type" value="Genomic_DNA"/>
</dbReference>
<dbReference type="AlphaFoldDB" id="A0A0E4BNK1"/>